<dbReference type="InterPro" id="IPR000182">
    <property type="entry name" value="GNAT_dom"/>
</dbReference>
<dbReference type="Proteomes" id="UP000031829">
    <property type="component" value="Chromosome"/>
</dbReference>
<gene>
    <name evidence="1" type="ORF">BG04_3746</name>
</gene>
<dbReference type="AlphaFoldDB" id="A0A0B6AQS1"/>
<keyword evidence="1" id="KW-0808">Transferase</keyword>
<dbReference type="PROSITE" id="PS51186">
    <property type="entry name" value="GNAT"/>
    <property type="match status" value="1"/>
</dbReference>
<dbReference type="Gene3D" id="3.40.630.30">
    <property type="match status" value="1"/>
</dbReference>
<accession>A0A0B6AQS1</accession>
<dbReference type="InterPro" id="IPR016181">
    <property type="entry name" value="Acyl_CoA_acyltransferase"/>
</dbReference>
<dbReference type="GeneID" id="93641796"/>
<sequence>MITAEKNIVKFKAKDGREVTIRPAQASDAEHITTAVREIIEAGEFIQKDEPRTVQEEQDFIASVEKNNHMYVVAEVEGEVLGIARVLRGEIKMKRHTGLFRTWLISKAQGMGIGKQFMNYTLNWCKENNLHKLSLTVFASNKVAYELYRKVGFEQEGVMKEQAYFNNEYVDEIYMSIFFS</sequence>
<dbReference type="CDD" id="cd04301">
    <property type="entry name" value="NAT_SF"/>
    <property type="match status" value="1"/>
</dbReference>
<protein>
    <submittedName>
        <fullName evidence="1">Acetyltransferase domain protein</fullName>
    </submittedName>
</protein>
<dbReference type="PANTHER" id="PTHR43072">
    <property type="entry name" value="N-ACETYLTRANSFERASE"/>
    <property type="match status" value="1"/>
</dbReference>
<organism evidence="1 2">
    <name type="scientific">Priestia megaterium (strain ATCC 14581 / DSM 32 / CCUG 1817 / JCM 2506 / NBRC 15308 / NCIMB 9376 / NCTC 10342 / NRRL B-14308 / VKM B-512 / Ford 19)</name>
    <name type="common">Bacillus megaterium</name>
    <dbReference type="NCBI Taxonomy" id="1348623"/>
    <lineage>
        <taxon>Bacteria</taxon>
        <taxon>Bacillati</taxon>
        <taxon>Bacillota</taxon>
        <taxon>Bacilli</taxon>
        <taxon>Bacillales</taxon>
        <taxon>Bacillaceae</taxon>
        <taxon>Priestia</taxon>
    </lineage>
</organism>
<reference evidence="1 2" key="1">
    <citation type="journal article" date="2015" name="Genome Announc.">
        <title>Complete genome sequences for 35 biothreat assay-relevant bacillus species.</title>
        <authorList>
            <person name="Johnson S.L."/>
            <person name="Daligault H.E."/>
            <person name="Davenport K.W."/>
            <person name="Jaissle J."/>
            <person name="Frey K.G."/>
            <person name="Ladner J.T."/>
            <person name="Broomall S.M."/>
            <person name="Bishop-Lilly K.A."/>
            <person name="Bruce D.C."/>
            <person name="Gibbons H.S."/>
            <person name="Coyne S.R."/>
            <person name="Lo C.C."/>
            <person name="Meincke L."/>
            <person name="Munk A.C."/>
            <person name="Koroleva G.I."/>
            <person name="Rosenzweig C.N."/>
            <person name="Palacios G.F."/>
            <person name="Redden C.L."/>
            <person name="Minogue T.D."/>
            <person name="Chain P.S."/>
        </authorList>
    </citation>
    <scope>NUCLEOTIDE SEQUENCE [LARGE SCALE GENOMIC DNA]</scope>
    <source>
        <strain evidence="2">ATCC 14581 / DSM 32 / JCM 2506 / NBRC 15308 / NCIMB 9376 / NCTC 10342 / NRRL B-14308 / VKM B-512</strain>
    </source>
</reference>
<dbReference type="HOGENOM" id="CLU_013985_13_2_9"/>
<name>A0A0B6AQS1_PRIM2</name>
<dbReference type="SUPFAM" id="SSF55729">
    <property type="entry name" value="Acyl-CoA N-acyltransferases (Nat)"/>
    <property type="match status" value="1"/>
</dbReference>
<dbReference type="RefSeq" id="WP_016763496.1">
    <property type="nucleotide sequence ID" value="NZ_BCVB01000002.1"/>
</dbReference>
<dbReference type="KEGG" id="bmeg:BG04_3746"/>
<dbReference type="GO" id="GO:0016747">
    <property type="term" value="F:acyltransferase activity, transferring groups other than amino-acyl groups"/>
    <property type="evidence" value="ECO:0007669"/>
    <property type="project" value="InterPro"/>
</dbReference>
<dbReference type="Pfam" id="PF00583">
    <property type="entry name" value="Acetyltransf_1"/>
    <property type="match status" value="1"/>
</dbReference>
<dbReference type="PANTHER" id="PTHR43072:SF52">
    <property type="entry name" value="GCN5-RELATED N-ACETYLTRANSFERASE"/>
    <property type="match status" value="1"/>
</dbReference>
<dbReference type="EMBL" id="CP009920">
    <property type="protein sequence ID" value="AJI23452.1"/>
    <property type="molecule type" value="Genomic_DNA"/>
</dbReference>
<proteinExistence type="predicted"/>
<evidence type="ECO:0000313" key="2">
    <source>
        <dbReference type="Proteomes" id="UP000031829"/>
    </source>
</evidence>
<evidence type="ECO:0000313" key="1">
    <source>
        <dbReference type="EMBL" id="AJI23452.1"/>
    </source>
</evidence>